<accession>A0A8K0S1M0</accession>
<feature type="transmembrane region" description="Helical" evidence="1">
    <location>
        <begin position="37"/>
        <end position="61"/>
    </location>
</feature>
<dbReference type="EMBL" id="JAGPXF010000003">
    <property type="protein sequence ID" value="KAH7252861.1"/>
    <property type="molecule type" value="Genomic_DNA"/>
</dbReference>
<protein>
    <submittedName>
        <fullName evidence="2">Uncharacterized protein</fullName>
    </submittedName>
</protein>
<keyword evidence="3" id="KW-1185">Reference proteome</keyword>
<proteinExistence type="predicted"/>
<gene>
    <name evidence="2" type="ORF">BKA59DRAFT_393098</name>
</gene>
<feature type="non-terminal residue" evidence="2">
    <location>
        <position position="1"/>
    </location>
</feature>
<comment type="caution">
    <text evidence="2">The sequence shown here is derived from an EMBL/GenBank/DDBJ whole genome shotgun (WGS) entry which is preliminary data.</text>
</comment>
<evidence type="ECO:0000256" key="1">
    <source>
        <dbReference type="SAM" id="Phobius"/>
    </source>
</evidence>
<keyword evidence="1" id="KW-0472">Membrane</keyword>
<dbReference type="OrthoDB" id="5148578at2759"/>
<dbReference type="AlphaFoldDB" id="A0A8K0S1M0"/>
<name>A0A8K0S1M0_9HYPO</name>
<keyword evidence="1" id="KW-0812">Transmembrane</keyword>
<keyword evidence="1" id="KW-1133">Transmembrane helix</keyword>
<reference evidence="2" key="1">
    <citation type="journal article" date="2021" name="Nat. Commun.">
        <title>Genetic determinants of endophytism in the Arabidopsis root mycobiome.</title>
        <authorList>
            <person name="Mesny F."/>
            <person name="Miyauchi S."/>
            <person name="Thiergart T."/>
            <person name="Pickel B."/>
            <person name="Atanasova L."/>
            <person name="Karlsson M."/>
            <person name="Huettel B."/>
            <person name="Barry K.W."/>
            <person name="Haridas S."/>
            <person name="Chen C."/>
            <person name="Bauer D."/>
            <person name="Andreopoulos W."/>
            <person name="Pangilinan J."/>
            <person name="LaButti K."/>
            <person name="Riley R."/>
            <person name="Lipzen A."/>
            <person name="Clum A."/>
            <person name="Drula E."/>
            <person name="Henrissat B."/>
            <person name="Kohler A."/>
            <person name="Grigoriev I.V."/>
            <person name="Martin F.M."/>
            <person name="Hacquard S."/>
        </authorList>
    </citation>
    <scope>NUCLEOTIDE SEQUENCE</scope>
    <source>
        <strain evidence="2">MPI-SDFR-AT-0068</strain>
    </source>
</reference>
<evidence type="ECO:0000313" key="3">
    <source>
        <dbReference type="Proteomes" id="UP000813427"/>
    </source>
</evidence>
<sequence length="82" mass="9555">HRNTATGGLRNIFIDRGLVIIIIGIHKNLSQSQRLKVIYYFLPQEVGTLLIYYLWLVMPFYKGILSNLPYNSDQERTLSPFL</sequence>
<dbReference type="Proteomes" id="UP000813427">
    <property type="component" value="Unassembled WGS sequence"/>
</dbReference>
<organism evidence="2 3">
    <name type="scientific">Fusarium tricinctum</name>
    <dbReference type="NCBI Taxonomy" id="61284"/>
    <lineage>
        <taxon>Eukaryota</taxon>
        <taxon>Fungi</taxon>
        <taxon>Dikarya</taxon>
        <taxon>Ascomycota</taxon>
        <taxon>Pezizomycotina</taxon>
        <taxon>Sordariomycetes</taxon>
        <taxon>Hypocreomycetidae</taxon>
        <taxon>Hypocreales</taxon>
        <taxon>Nectriaceae</taxon>
        <taxon>Fusarium</taxon>
        <taxon>Fusarium tricinctum species complex</taxon>
    </lineage>
</organism>
<evidence type="ECO:0000313" key="2">
    <source>
        <dbReference type="EMBL" id="KAH7252861.1"/>
    </source>
</evidence>